<dbReference type="AlphaFoldDB" id="A0A067M467"/>
<keyword evidence="2" id="KW-1185">Reference proteome</keyword>
<proteinExistence type="predicted"/>
<evidence type="ECO:0000313" key="2">
    <source>
        <dbReference type="Proteomes" id="UP000027195"/>
    </source>
</evidence>
<sequence>MPSVVSAPTTPLCLSSCIRFDSVKKRDPNNTYQIQVIKTTPPVICQDPRKP</sequence>
<dbReference type="EMBL" id="KL198140">
    <property type="protein sequence ID" value="KDQ06346.1"/>
    <property type="molecule type" value="Genomic_DNA"/>
</dbReference>
<dbReference type="Proteomes" id="UP000027195">
    <property type="component" value="Unassembled WGS sequence"/>
</dbReference>
<organism evidence="1 2">
    <name type="scientific">Botryobasidium botryosum (strain FD-172 SS1)</name>
    <dbReference type="NCBI Taxonomy" id="930990"/>
    <lineage>
        <taxon>Eukaryota</taxon>
        <taxon>Fungi</taxon>
        <taxon>Dikarya</taxon>
        <taxon>Basidiomycota</taxon>
        <taxon>Agaricomycotina</taxon>
        <taxon>Agaricomycetes</taxon>
        <taxon>Cantharellales</taxon>
        <taxon>Botryobasidiaceae</taxon>
        <taxon>Botryobasidium</taxon>
    </lineage>
</organism>
<dbReference type="InParanoid" id="A0A067M467"/>
<protein>
    <submittedName>
        <fullName evidence="1">Uncharacterized protein</fullName>
    </submittedName>
</protein>
<dbReference type="HOGENOM" id="CLU_3106020_0_0_1"/>
<name>A0A067M467_BOTB1</name>
<reference evidence="2" key="1">
    <citation type="journal article" date="2014" name="Proc. Natl. Acad. Sci. U.S.A.">
        <title>Extensive sampling of basidiomycete genomes demonstrates inadequacy of the white-rot/brown-rot paradigm for wood decay fungi.</title>
        <authorList>
            <person name="Riley R."/>
            <person name="Salamov A.A."/>
            <person name="Brown D.W."/>
            <person name="Nagy L.G."/>
            <person name="Floudas D."/>
            <person name="Held B.W."/>
            <person name="Levasseur A."/>
            <person name="Lombard V."/>
            <person name="Morin E."/>
            <person name="Otillar R."/>
            <person name="Lindquist E.A."/>
            <person name="Sun H."/>
            <person name="LaButti K.M."/>
            <person name="Schmutz J."/>
            <person name="Jabbour D."/>
            <person name="Luo H."/>
            <person name="Baker S.E."/>
            <person name="Pisabarro A.G."/>
            <person name="Walton J.D."/>
            <person name="Blanchette R.A."/>
            <person name="Henrissat B."/>
            <person name="Martin F."/>
            <person name="Cullen D."/>
            <person name="Hibbett D.S."/>
            <person name="Grigoriev I.V."/>
        </authorList>
    </citation>
    <scope>NUCLEOTIDE SEQUENCE [LARGE SCALE GENOMIC DNA]</scope>
    <source>
        <strain evidence="2">FD-172 SS1</strain>
    </source>
</reference>
<gene>
    <name evidence="1" type="ORF">BOTBODRAFT_181670</name>
</gene>
<accession>A0A067M467</accession>
<evidence type="ECO:0000313" key="1">
    <source>
        <dbReference type="EMBL" id="KDQ06346.1"/>
    </source>
</evidence>